<dbReference type="GO" id="GO:0006351">
    <property type="term" value="P:DNA-templated transcription"/>
    <property type="evidence" value="ECO:0007669"/>
    <property type="project" value="TreeGrafter"/>
</dbReference>
<sequence>LFIEKLQKTFAMHLQMSRILNIILVQAKNDEERSAIMAKGNMTIRMEPELKAQAAALFKSLGMDLSTATGIFYRQALRCHGLPFEVKVDEPNAVTYAAMEAAEKGEDMYGPFDSVADLMEALNA</sequence>
<dbReference type="InterPro" id="IPR007337">
    <property type="entry name" value="RelB/DinJ"/>
</dbReference>
<dbReference type="Proteomes" id="UP001199319">
    <property type="component" value="Unassembled WGS sequence"/>
</dbReference>
<evidence type="ECO:0000313" key="3">
    <source>
        <dbReference type="EMBL" id="MCC2131121.1"/>
    </source>
</evidence>
<dbReference type="InterPro" id="IPR013321">
    <property type="entry name" value="Arc_rbn_hlx_hlx"/>
</dbReference>
<keyword evidence="4" id="KW-1185">Reference proteome</keyword>
<keyword evidence="2" id="KW-1277">Toxin-antitoxin system</keyword>
<evidence type="ECO:0000256" key="2">
    <source>
        <dbReference type="ARBA" id="ARBA00022649"/>
    </source>
</evidence>
<dbReference type="AlphaFoldDB" id="A0AAE3DH03"/>
<dbReference type="PANTHER" id="PTHR38781">
    <property type="entry name" value="ANTITOXIN DINJ-RELATED"/>
    <property type="match status" value="1"/>
</dbReference>
<dbReference type="PANTHER" id="PTHR38781:SF1">
    <property type="entry name" value="ANTITOXIN DINJ-RELATED"/>
    <property type="match status" value="1"/>
</dbReference>
<dbReference type="Pfam" id="PF04221">
    <property type="entry name" value="RelB"/>
    <property type="match status" value="1"/>
</dbReference>
<dbReference type="GO" id="GO:0006355">
    <property type="term" value="P:regulation of DNA-templated transcription"/>
    <property type="evidence" value="ECO:0007669"/>
    <property type="project" value="InterPro"/>
</dbReference>
<feature type="non-terminal residue" evidence="3">
    <location>
        <position position="1"/>
    </location>
</feature>
<evidence type="ECO:0000256" key="1">
    <source>
        <dbReference type="ARBA" id="ARBA00010562"/>
    </source>
</evidence>
<comment type="similarity">
    <text evidence="1">Belongs to the RelB/DinJ antitoxin family.</text>
</comment>
<name>A0AAE3DH03_9FIRM</name>
<proteinExistence type="inferred from homology"/>
<dbReference type="NCBIfam" id="TIGR02384">
    <property type="entry name" value="RelB_DinJ"/>
    <property type="match status" value="1"/>
</dbReference>
<reference evidence="3" key="1">
    <citation type="submission" date="2021-10" db="EMBL/GenBank/DDBJ databases">
        <title>Anaerobic single-cell dispensing facilitates the cultivation of human gut bacteria.</title>
        <authorList>
            <person name="Afrizal A."/>
        </authorList>
    </citation>
    <scope>NUCLEOTIDE SEQUENCE</scope>
    <source>
        <strain evidence="3">CLA-AA-H272</strain>
    </source>
</reference>
<dbReference type="EMBL" id="JAJEPW010000110">
    <property type="protein sequence ID" value="MCC2131121.1"/>
    <property type="molecule type" value="Genomic_DNA"/>
</dbReference>
<protein>
    <submittedName>
        <fullName evidence="3">Type II toxin-antitoxin system RelB/DinJ family antitoxin</fullName>
    </submittedName>
</protein>
<gene>
    <name evidence="3" type="ORF">LKD37_16750</name>
</gene>
<organism evidence="3 4">
    <name type="scientific">Brotocaccenecus cirricatena</name>
    <dbReference type="NCBI Taxonomy" id="3064195"/>
    <lineage>
        <taxon>Bacteria</taxon>
        <taxon>Bacillati</taxon>
        <taxon>Bacillota</taxon>
        <taxon>Clostridia</taxon>
        <taxon>Eubacteriales</taxon>
        <taxon>Oscillospiraceae</taxon>
        <taxon>Brotocaccenecus</taxon>
    </lineage>
</organism>
<dbReference type="Gene3D" id="1.10.1220.10">
    <property type="entry name" value="Met repressor-like"/>
    <property type="match status" value="1"/>
</dbReference>
<comment type="caution">
    <text evidence="3">The sequence shown here is derived from an EMBL/GenBank/DDBJ whole genome shotgun (WGS) entry which is preliminary data.</text>
</comment>
<evidence type="ECO:0000313" key="4">
    <source>
        <dbReference type="Proteomes" id="UP001199319"/>
    </source>
</evidence>
<dbReference type="RefSeq" id="WP_302930236.1">
    <property type="nucleotide sequence ID" value="NZ_JAJEPW010000110.1"/>
</dbReference>
<accession>A0AAE3DH03</accession>